<evidence type="ECO:0000313" key="2">
    <source>
        <dbReference type="EMBL" id="KAG8628481.1"/>
    </source>
</evidence>
<keyword evidence="3" id="KW-1185">Reference proteome</keyword>
<proteinExistence type="predicted"/>
<evidence type="ECO:0000256" key="1">
    <source>
        <dbReference type="SAM" id="SignalP"/>
    </source>
</evidence>
<name>A0A8K0L236_9PEZI</name>
<comment type="caution">
    <text evidence="2">The sequence shown here is derived from an EMBL/GenBank/DDBJ whole genome shotgun (WGS) entry which is preliminary data.</text>
</comment>
<accession>A0A8K0L236</accession>
<sequence>MQFTITAILALTATGAFAQGFGQRQRGGGATRGGQGGTAAVQTCRVSASVIPAAEAQAETGGSIPSNLDGSRISAQACAAVRGQNFGGCCVKNDCAGAGTRSACLVPNLSGDQRFPGNFVGGSCPQGLRCFLRSN</sequence>
<organism evidence="2 3">
    <name type="scientific">Elsinoe batatas</name>
    <dbReference type="NCBI Taxonomy" id="2601811"/>
    <lineage>
        <taxon>Eukaryota</taxon>
        <taxon>Fungi</taxon>
        <taxon>Dikarya</taxon>
        <taxon>Ascomycota</taxon>
        <taxon>Pezizomycotina</taxon>
        <taxon>Dothideomycetes</taxon>
        <taxon>Dothideomycetidae</taxon>
        <taxon>Myriangiales</taxon>
        <taxon>Elsinoaceae</taxon>
        <taxon>Elsinoe</taxon>
    </lineage>
</organism>
<keyword evidence="1" id="KW-0732">Signal</keyword>
<gene>
    <name evidence="2" type="ORF">KVT40_004354</name>
</gene>
<dbReference type="EMBL" id="JAESVG020000004">
    <property type="protein sequence ID" value="KAG8628481.1"/>
    <property type="molecule type" value="Genomic_DNA"/>
</dbReference>
<evidence type="ECO:0000313" key="3">
    <source>
        <dbReference type="Proteomes" id="UP000809789"/>
    </source>
</evidence>
<feature type="chain" id="PRO_5035421851" evidence="1">
    <location>
        <begin position="19"/>
        <end position="135"/>
    </location>
</feature>
<dbReference type="AlphaFoldDB" id="A0A8K0L236"/>
<feature type="signal peptide" evidence="1">
    <location>
        <begin position="1"/>
        <end position="18"/>
    </location>
</feature>
<dbReference type="Proteomes" id="UP000809789">
    <property type="component" value="Unassembled WGS sequence"/>
</dbReference>
<reference evidence="2" key="1">
    <citation type="submission" date="2021-07" db="EMBL/GenBank/DDBJ databases">
        <title>Elsinoe batatas strain:CRI-CJ2 Genome sequencing and assembly.</title>
        <authorList>
            <person name="Huang L."/>
        </authorList>
    </citation>
    <scope>NUCLEOTIDE SEQUENCE</scope>
    <source>
        <strain evidence="2">CRI-CJ2</strain>
    </source>
</reference>
<protein>
    <submittedName>
        <fullName evidence="2">Uncharacterized protein</fullName>
    </submittedName>
</protein>